<dbReference type="Proteomes" id="UP000585474">
    <property type="component" value="Unassembled WGS sequence"/>
</dbReference>
<keyword evidence="4" id="KW-1185">Reference proteome</keyword>
<dbReference type="PANTHER" id="PTHR37077">
    <property type="match status" value="1"/>
</dbReference>
<feature type="compositionally biased region" description="Acidic residues" evidence="1">
    <location>
        <begin position="18"/>
        <end position="27"/>
    </location>
</feature>
<name>A0A7J0FMF1_9ERIC</name>
<protein>
    <submittedName>
        <fullName evidence="3">Uncharacterized protein</fullName>
    </submittedName>
</protein>
<organism evidence="3 4">
    <name type="scientific">Actinidia rufa</name>
    <dbReference type="NCBI Taxonomy" id="165716"/>
    <lineage>
        <taxon>Eukaryota</taxon>
        <taxon>Viridiplantae</taxon>
        <taxon>Streptophyta</taxon>
        <taxon>Embryophyta</taxon>
        <taxon>Tracheophyta</taxon>
        <taxon>Spermatophyta</taxon>
        <taxon>Magnoliopsida</taxon>
        <taxon>eudicotyledons</taxon>
        <taxon>Gunneridae</taxon>
        <taxon>Pentapetalae</taxon>
        <taxon>asterids</taxon>
        <taxon>Ericales</taxon>
        <taxon>Actinidiaceae</taxon>
        <taxon>Actinidia</taxon>
    </lineage>
</organism>
<reference evidence="3 4" key="1">
    <citation type="submission" date="2019-07" db="EMBL/GenBank/DDBJ databases">
        <title>De Novo Assembly of kiwifruit Actinidia rufa.</title>
        <authorList>
            <person name="Sugita-Konishi S."/>
            <person name="Sato K."/>
            <person name="Mori E."/>
            <person name="Abe Y."/>
            <person name="Kisaki G."/>
            <person name="Hamano K."/>
            <person name="Suezawa K."/>
            <person name="Otani M."/>
            <person name="Fukuda T."/>
            <person name="Manabe T."/>
            <person name="Gomi K."/>
            <person name="Tabuchi M."/>
            <person name="Akimitsu K."/>
            <person name="Kataoka I."/>
        </authorList>
    </citation>
    <scope>NUCLEOTIDE SEQUENCE [LARGE SCALE GENOMIC DNA]</scope>
    <source>
        <strain evidence="4">cv. Fuchu</strain>
        <strain evidence="3">Fuchu</strain>
    </source>
</reference>
<feature type="region of interest" description="Disordered" evidence="1">
    <location>
        <begin position="13"/>
        <end position="54"/>
    </location>
</feature>
<accession>A0A7J0FMF1</accession>
<comment type="caution">
    <text evidence="3">The sequence shown here is derived from an EMBL/GenBank/DDBJ whole genome shotgun (WGS) entry which is preliminary data.</text>
</comment>
<gene>
    <name evidence="2" type="ORF">Acr_13g0012030</name>
    <name evidence="3" type="ORF">Acr_13g0012910</name>
</gene>
<dbReference type="EMBL" id="BJWL01000013">
    <property type="protein sequence ID" value="GFY99891.1"/>
    <property type="molecule type" value="Genomic_DNA"/>
</dbReference>
<dbReference type="PANTHER" id="PTHR37077:SF1">
    <property type="match status" value="1"/>
</dbReference>
<dbReference type="EMBL" id="BJWL01000013">
    <property type="protein sequence ID" value="GFY99803.1"/>
    <property type="molecule type" value="Genomic_DNA"/>
</dbReference>
<evidence type="ECO:0000256" key="1">
    <source>
        <dbReference type="SAM" id="MobiDB-lite"/>
    </source>
</evidence>
<proteinExistence type="predicted"/>
<sequence length="54" mass="5792">MSLISKTIVSWYKKHPDGDDDDDDDGYDYAPAACVEGGGDDDDGDYDYAPAASI</sequence>
<evidence type="ECO:0000313" key="4">
    <source>
        <dbReference type="Proteomes" id="UP000585474"/>
    </source>
</evidence>
<dbReference type="AlphaFoldDB" id="A0A7J0FMF1"/>
<evidence type="ECO:0000313" key="2">
    <source>
        <dbReference type="EMBL" id="GFY99803.1"/>
    </source>
</evidence>
<evidence type="ECO:0000313" key="3">
    <source>
        <dbReference type="EMBL" id="GFY99891.1"/>
    </source>
</evidence>